<keyword evidence="1" id="KW-0646">Protease inhibitor</keyword>
<feature type="domain" description="Inhibitor I9" evidence="6">
    <location>
        <begin position="32"/>
        <end position="99"/>
    </location>
</feature>
<dbReference type="FunFam" id="3.30.70.80:FF:000005">
    <property type="entry name" value="Proteinase inhibitor I2B"/>
    <property type="match status" value="1"/>
</dbReference>
<dbReference type="GO" id="GO:0042144">
    <property type="term" value="P:vacuole fusion, non-autophagic"/>
    <property type="evidence" value="ECO:0007669"/>
    <property type="project" value="TreeGrafter"/>
</dbReference>
<comment type="subunit">
    <text evidence="5">Part of the heterodimeric LMA1 complex together with the thioredoxin II/TRX2. LMA1 binds to the ATPase SEC18.</text>
</comment>
<dbReference type="InterPro" id="IPR052471">
    <property type="entry name" value="PBI_I9"/>
</dbReference>
<evidence type="ECO:0000256" key="4">
    <source>
        <dbReference type="ARBA" id="ARBA00054668"/>
    </source>
</evidence>
<comment type="function">
    <text evidence="4">Cytosolic inhibitor of vacuolar proteinase B (yscB), probably regulating protease B activity during limited proteolysis. PBI2 is a component of the LMA1 complex, which is involved in the facilitation of vesicle fusion such as homotypic vacuole and ER-derived COPII vesicle fusion with the Golgi.</text>
</comment>
<accession>A0A371CC30</accession>
<dbReference type="EMBL" id="KZ858958">
    <property type="protein sequence ID" value="RDW27843.1"/>
    <property type="molecule type" value="Genomic_DNA"/>
</dbReference>
<name>A0A371CC30_YARLL</name>
<gene>
    <name evidence="7" type="ORF">B0I71DRAFT_128381</name>
</gene>
<dbReference type="InterPro" id="IPR010259">
    <property type="entry name" value="S8pro/Inhibitor_I9"/>
</dbReference>
<dbReference type="PANTHER" id="PTHR28288">
    <property type="entry name" value="PROTEASE B INHIBITOR 2"/>
    <property type="match status" value="1"/>
</dbReference>
<protein>
    <recommendedName>
        <fullName evidence="6">Inhibitor I9 domain-containing protein</fullName>
    </recommendedName>
</protein>
<dbReference type="Pfam" id="PF05922">
    <property type="entry name" value="Inhibitor_I9"/>
    <property type="match status" value="1"/>
</dbReference>
<comment type="similarity">
    <text evidence="3">Belongs to the protease inhibitor I9 family.</text>
</comment>
<dbReference type="VEuPathDB" id="FungiDB:YALI1_F14729g"/>
<evidence type="ECO:0000256" key="1">
    <source>
        <dbReference type="ARBA" id="ARBA00022690"/>
    </source>
</evidence>
<keyword evidence="2" id="KW-0722">Serine protease inhibitor</keyword>
<sequence>MITITPLQHNMSSLLYKRLLSTTRHLKMPDQKYIILLKDDSDAAKVKDVKDKVSSIGGKVTHEYDLINGFAADIPADHVSTFESDPNIKSIEKDQEVSIN</sequence>
<evidence type="ECO:0000256" key="2">
    <source>
        <dbReference type="ARBA" id="ARBA00022900"/>
    </source>
</evidence>
<dbReference type="InterPro" id="IPR037045">
    <property type="entry name" value="S8pro/Inhibitor_I9_sf"/>
</dbReference>
<dbReference type="GO" id="GO:0004867">
    <property type="term" value="F:serine-type endopeptidase inhibitor activity"/>
    <property type="evidence" value="ECO:0007669"/>
    <property type="project" value="UniProtKB-KW"/>
</dbReference>
<dbReference type="SUPFAM" id="SSF54897">
    <property type="entry name" value="Protease propeptides/inhibitors"/>
    <property type="match status" value="1"/>
</dbReference>
<evidence type="ECO:0000256" key="5">
    <source>
        <dbReference type="ARBA" id="ARBA00062658"/>
    </source>
</evidence>
<evidence type="ECO:0000259" key="6">
    <source>
        <dbReference type="Pfam" id="PF05922"/>
    </source>
</evidence>
<reference evidence="7 8" key="1">
    <citation type="submission" date="2018-07" db="EMBL/GenBank/DDBJ databases">
        <title>Draft Genome Assemblies for Five Robust Yarrowia lipolytica Strains Exhibiting High Lipid Production and Pentose Sugar Utilization and Sugar Alcohol Secretion from Undetoxified Lignocellulosic Biomass Hydrolysates.</title>
        <authorList>
            <consortium name="DOE Joint Genome Institute"/>
            <person name="Walker C."/>
            <person name="Ryu S."/>
            <person name="Na H."/>
            <person name="Zane M."/>
            <person name="LaButti K."/>
            <person name="Lipzen A."/>
            <person name="Haridas S."/>
            <person name="Barry K."/>
            <person name="Grigoriev I.V."/>
            <person name="Quarterman J."/>
            <person name="Slininger P."/>
            <person name="Dien B."/>
            <person name="Trinh C.T."/>
        </authorList>
    </citation>
    <scope>NUCLEOTIDE SEQUENCE [LARGE SCALE GENOMIC DNA]</scope>
    <source>
        <strain evidence="7 8">YB392</strain>
    </source>
</reference>
<dbReference type="AlphaFoldDB" id="A0A371CC30"/>
<dbReference type="VEuPathDB" id="FungiDB:YALI0_F11077g"/>
<evidence type="ECO:0000313" key="8">
    <source>
        <dbReference type="Proteomes" id="UP000256601"/>
    </source>
</evidence>
<dbReference type="Gene3D" id="3.30.70.80">
    <property type="entry name" value="Peptidase S8 propeptide/proteinase inhibitor I9"/>
    <property type="match status" value="1"/>
</dbReference>
<dbReference type="Proteomes" id="UP000256601">
    <property type="component" value="Unassembled WGS sequence"/>
</dbReference>
<organism evidence="7 8">
    <name type="scientific">Yarrowia lipolytica</name>
    <name type="common">Candida lipolytica</name>
    <dbReference type="NCBI Taxonomy" id="4952"/>
    <lineage>
        <taxon>Eukaryota</taxon>
        <taxon>Fungi</taxon>
        <taxon>Dikarya</taxon>
        <taxon>Ascomycota</taxon>
        <taxon>Saccharomycotina</taxon>
        <taxon>Dipodascomycetes</taxon>
        <taxon>Dipodascales</taxon>
        <taxon>Dipodascales incertae sedis</taxon>
        <taxon>Yarrowia</taxon>
    </lineage>
</organism>
<evidence type="ECO:0000313" key="7">
    <source>
        <dbReference type="EMBL" id="RDW27843.1"/>
    </source>
</evidence>
<proteinExistence type="inferred from homology"/>
<evidence type="ECO:0000256" key="3">
    <source>
        <dbReference type="ARBA" id="ARBA00038069"/>
    </source>
</evidence>
<dbReference type="PANTHER" id="PTHR28288:SF2">
    <property type="entry name" value="PROTEASE B INHIBITOR 2"/>
    <property type="match status" value="1"/>
</dbReference>